<evidence type="ECO:0000259" key="1">
    <source>
        <dbReference type="Pfam" id="PF03167"/>
    </source>
</evidence>
<dbReference type="OrthoDB" id="4977218at2"/>
<sequence length="216" mass="24446">MTPIRFVSQLGALQFANAFNPYSDRCAVHDLTDAPVQRAGLLTEILEAAADAELDALWVGRDLGFRGGRRTGMALTDDVHFQDHLSRWGIIRSRPTIGQAVSERTATIIWDLLRSIDTPIFLWNVFPLHPHEQQNQFTNRAHNAKERKAGMDILDQLIRMLRPKRLVAVGNDAEKVLKQLSKPSDVLKVRHPSYGGQAEFSNKIRELYRIEANTLL</sequence>
<reference evidence="2 3" key="1">
    <citation type="submission" date="2014-02" db="EMBL/GenBank/DDBJ databases">
        <title>Whole genome sequence of Sphingobium chlorophenolicum NBRC 16172.</title>
        <authorList>
            <person name="Gan H.M."/>
            <person name="Gan H.Y."/>
            <person name="Chew T.H."/>
            <person name="Savka M.A."/>
        </authorList>
    </citation>
    <scope>NUCLEOTIDE SEQUENCE [LARGE SCALE GENOMIC DNA]</scope>
    <source>
        <strain evidence="2 3">NBRC 16172</strain>
    </source>
</reference>
<proteinExistence type="predicted"/>
<feature type="domain" description="Uracil-DNA glycosylase-like" evidence="1">
    <location>
        <begin position="107"/>
        <end position="200"/>
    </location>
</feature>
<dbReference type="AlphaFoldDB" id="A0A081RJE2"/>
<name>A0A081RJE2_SPHCR</name>
<accession>A0A081RJE2</accession>
<dbReference type="EMBL" id="JFHR01000002">
    <property type="protein sequence ID" value="KEQ55315.1"/>
    <property type="molecule type" value="Genomic_DNA"/>
</dbReference>
<dbReference type="Proteomes" id="UP000028411">
    <property type="component" value="Unassembled WGS sequence"/>
</dbReference>
<dbReference type="Gene3D" id="3.40.470.10">
    <property type="entry name" value="Uracil-DNA glycosylase-like domain"/>
    <property type="match status" value="1"/>
</dbReference>
<dbReference type="SUPFAM" id="SSF52141">
    <property type="entry name" value="Uracil-DNA glycosylase-like"/>
    <property type="match status" value="1"/>
</dbReference>
<dbReference type="InterPro" id="IPR005122">
    <property type="entry name" value="Uracil-DNA_glycosylase-like"/>
</dbReference>
<evidence type="ECO:0000313" key="2">
    <source>
        <dbReference type="EMBL" id="KEQ55315.1"/>
    </source>
</evidence>
<evidence type="ECO:0000313" key="3">
    <source>
        <dbReference type="Proteomes" id="UP000028411"/>
    </source>
</evidence>
<gene>
    <name evidence="2" type="ORF">BV95_00478</name>
</gene>
<dbReference type="Pfam" id="PF03167">
    <property type="entry name" value="UDG"/>
    <property type="match status" value="1"/>
</dbReference>
<dbReference type="CDD" id="cd10035">
    <property type="entry name" value="UDG_like"/>
    <property type="match status" value="1"/>
</dbReference>
<dbReference type="eggNOG" id="COG1573">
    <property type="taxonomic scope" value="Bacteria"/>
</dbReference>
<dbReference type="InterPro" id="IPR036895">
    <property type="entry name" value="Uracil-DNA_glycosylase-like_sf"/>
</dbReference>
<protein>
    <submittedName>
        <fullName evidence="2">Uracil-DNA glycosylase</fullName>
    </submittedName>
</protein>
<dbReference type="RefSeq" id="WP_081873246.1">
    <property type="nucleotide sequence ID" value="NZ_JFHR01000002.1"/>
</dbReference>
<comment type="caution">
    <text evidence="2">The sequence shown here is derived from an EMBL/GenBank/DDBJ whole genome shotgun (WGS) entry which is preliminary data.</text>
</comment>
<organism evidence="2 3">
    <name type="scientific">Sphingobium chlorophenolicum</name>
    <dbReference type="NCBI Taxonomy" id="46429"/>
    <lineage>
        <taxon>Bacteria</taxon>
        <taxon>Pseudomonadati</taxon>
        <taxon>Pseudomonadota</taxon>
        <taxon>Alphaproteobacteria</taxon>
        <taxon>Sphingomonadales</taxon>
        <taxon>Sphingomonadaceae</taxon>
        <taxon>Sphingobium</taxon>
    </lineage>
</organism>